<feature type="region of interest" description="Disordered" evidence="2">
    <location>
        <begin position="260"/>
        <end position="324"/>
    </location>
</feature>
<dbReference type="RefSeq" id="XP_014473404.1">
    <property type="nucleotide sequence ID" value="XM_014617918.1"/>
</dbReference>
<dbReference type="PANTHER" id="PTHR15854">
    <property type="entry name" value="THAP4 PROTEIN"/>
    <property type="match status" value="1"/>
</dbReference>
<feature type="compositionally biased region" description="Basic and acidic residues" evidence="2">
    <location>
        <begin position="783"/>
        <end position="806"/>
    </location>
</feature>
<dbReference type="OrthoDB" id="8015657at2759"/>
<dbReference type="InterPro" id="IPR045165">
    <property type="entry name" value="Nitrobindin"/>
</dbReference>
<feature type="compositionally biased region" description="Polar residues" evidence="2">
    <location>
        <begin position="714"/>
        <end position="726"/>
    </location>
</feature>
<organism evidence="5 6">
    <name type="scientific">Dinoponera quadriceps</name>
    <name type="common">South American ant</name>
    <dbReference type="NCBI Taxonomy" id="609295"/>
    <lineage>
        <taxon>Eukaryota</taxon>
        <taxon>Metazoa</taxon>
        <taxon>Ecdysozoa</taxon>
        <taxon>Arthropoda</taxon>
        <taxon>Hexapoda</taxon>
        <taxon>Insecta</taxon>
        <taxon>Pterygota</taxon>
        <taxon>Neoptera</taxon>
        <taxon>Endopterygota</taxon>
        <taxon>Hymenoptera</taxon>
        <taxon>Apocrita</taxon>
        <taxon>Aculeata</taxon>
        <taxon>Formicoidea</taxon>
        <taxon>Formicidae</taxon>
        <taxon>Ponerinae</taxon>
        <taxon>Ponerini</taxon>
        <taxon>Dinoponera</taxon>
    </lineage>
</organism>
<dbReference type="Proteomes" id="UP000515204">
    <property type="component" value="Unplaced"/>
</dbReference>
<dbReference type="InterPro" id="IPR012674">
    <property type="entry name" value="Calycin"/>
</dbReference>
<evidence type="ECO:0000256" key="2">
    <source>
        <dbReference type="SAM" id="MobiDB-lite"/>
    </source>
</evidence>
<feature type="compositionally biased region" description="Low complexity" evidence="2">
    <location>
        <begin position="808"/>
        <end position="817"/>
    </location>
</feature>
<evidence type="ECO:0000256" key="1">
    <source>
        <dbReference type="ARBA" id="ARBA00036993"/>
    </source>
</evidence>
<accession>A0A6P3X676</accession>
<dbReference type="PANTHER" id="PTHR15854:SF4">
    <property type="entry name" value="PEROXYNITRITE ISOMERASE THAP4"/>
    <property type="match status" value="1"/>
</dbReference>
<reference evidence="6" key="1">
    <citation type="submission" date="2025-08" db="UniProtKB">
        <authorList>
            <consortium name="RefSeq"/>
        </authorList>
    </citation>
    <scope>IDENTIFICATION</scope>
</reference>
<evidence type="ECO:0000259" key="4">
    <source>
        <dbReference type="Pfam" id="PF08768"/>
    </source>
</evidence>
<feature type="compositionally biased region" description="Low complexity" evidence="2">
    <location>
        <begin position="624"/>
        <end position="633"/>
    </location>
</feature>
<comment type="catalytic activity">
    <reaction evidence="1">
        <text>peroxynitrite = nitrate</text>
        <dbReference type="Rhea" id="RHEA:63116"/>
        <dbReference type="ChEBI" id="CHEBI:17632"/>
        <dbReference type="ChEBI" id="CHEBI:25941"/>
    </reaction>
    <physiologicalReaction direction="left-to-right" evidence="1">
        <dbReference type="Rhea" id="RHEA:63117"/>
    </physiologicalReaction>
</comment>
<proteinExistence type="predicted"/>
<dbReference type="Gene3D" id="2.40.128.20">
    <property type="match status" value="1"/>
</dbReference>
<evidence type="ECO:0000256" key="3">
    <source>
        <dbReference type="SAM" id="SignalP"/>
    </source>
</evidence>
<dbReference type="Pfam" id="PF08768">
    <property type="entry name" value="THAP4_heme-bd"/>
    <property type="match status" value="1"/>
</dbReference>
<feature type="compositionally biased region" description="Basic and acidic residues" evidence="2">
    <location>
        <begin position="530"/>
        <end position="572"/>
    </location>
</feature>
<keyword evidence="5" id="KW-1185">Reference proteome</keyword>
<keyword evidence="3" id="KW-0732">Signal</keyword>
<feature type="domain" description="THAP4-like heme-binding" evidence="4">
    <location>
        <begin position="12"/>
        <end position="161"/>
    </location>
</feature>
<evidence type="ECO:0000313" key="6">
    <source>
        <dbReference type="RefSeq" id="XP_014473404.1"/>
    </source>
</evidence>
<sequence>MLMKVLPLHEVLGVLAWLEGTWITEQPADGMYPTIKPFKYHDEINITSIGQPIFNYIAQSWDPETGTPMHRETGFVQIAPDTNQISLSLINNIGIVTIERGSLTDKTIDLKSSNVYMVDADQPSALTQTRRVFKLDGDQLEQVFYMATPKTPELTEHLRAKHDTCVNRLRMRYIQYLEEQRTRDERNHKLLAALDKVTNKLALISAKKDRLNVLRKQYEAYLLRVYANCRPAGSVTGDSGIASQNEDRCPRRTVAAAARPDLARGIASPPFQSIQSRSPKFHDQAPVSGTLPSNSSPTTPPADQLSGQVPVISTPDTRYSPPGDPRVSYAGQIQPDDQFLKQRSVATQYAPFAFQPRDYAPSDVAKLGASMIPETTNVVGPLPDYMDYALRKSEDEESIRSLTSDDVMDDPMKRLSWRNATRSPDENGRATAMLENELDRYIDNIRKLHREHGVQSQEDHEQNTSGDLLNVTLSEDAQELPAEDRVRKEKVEMGRILALASDLASRTADSPRRGSEARRSDADEAAGGRGTDEIREDVATDPVKLENSRENDDLGEAPKEDDASCVDDEARNAAELVTGEESNVDDVFDTAGELAPWDLASVQKSVRELERLDDPEDKERAGEEAAANGAIIESPRGGPPSEVADGETAAAELVRDGKPEDDGRSAEQGYPEGYEEQQNGRYDGYGQSVPYEGVEEYASYAEQGYVEYADGQQYGPNGQQDAQYDPNQAYDYSYEQQYEAGQGYEGDEYTAPYDQTYEGEQGGNPVTVDSEGAPEEVSTGQEGKPEERTDDNVTGQPKEEKKKDVIRSLLDSDTTDTTIERNVSNTESDFDFN</sequence>
<feature type="region of interest" description="Disordered" evidence="2">
    <location>
        <begin position="502"/>
        <end position="589"/>
    </location>
</feature>
<dbReference type="CDD" id="cd07828">
    <property type="entry name" value="lipocalin_heme-bd-THAP4-like"/>
    <property type="match status" value="1"/>
</dbReference>
<dbReference type="InterPro" id="IPR014878">
    <property type="entry name" value="THAP4-like_heme-bd"/>
</dbReference>
<dbReference type="SUPFAM" id="SSF50814">
    <property type="entry name" value="Lipocalins"/>
    <property type="match status" value="1"/>
</dbReference>
<feature type="signal peptide" evidence="3">
    <location>
        <begin position="1"/>
        <end position="23"/>
    </location>
</feature>
<feature type="region of interest" description="Disordered" evidence="2">
    <location>
        <begin position="608"/>
        <end position="690"/>
    </location>
</feature>
<feature type="compositionally biased region" description="Basic and acidic residues" evidence="2">
    <location>
        <begin position="509"/>
        <end position="522"/>
    </location>
</feature>
<gene>
    <name evidence="6" type="primary">LOC106743743</name>
</gene>
<feature type="region of interest" description="Disordered" evidence="2">
    <location>
        <begin position="708"/>
        <end position="833"/>
    </location>
</feature>
<protein>
    <submittedName>
        <fullName evidence="6">Uncharacterized protein LOC106743743 isoform X2</fullName>
    </submittedName>
</protein>
<dbReference type="AlphaFoldDB" id="A0A6P3X676"/>
<name>A0A6P3X676_DINQU</name>
<feature type="chain" id="PRO_5028424233" evidence="3">
    <location>
        <begin position="24"/>
        <end position="833"/>
    </location>
</feature>
<feature type="compositionally biased region" description="Basic and acidic residues" evidence="2">
    <location>
        <begin position="608"/>
        <end position="623"/>
    </location>
</feature>
<evidence type="ECO:0000313" key="5">
    <source>
        <dbReference type="Proteomes" id="UP000515204"/>
    </source>
</evidence>
<feature type="compositionally biased region" description="Basic and acidic residues" evidence="2">
    <location>
        <begin position="653"/>
        <end position="665"/>
    </location>
</feature>
<dbReference type="GeneID" id="106743743"/>
<feature type="compositionally biased region" description="Low complexity" evidence="2">
    <location>
        <begin position="288"/>
        <end position="297"/>
    </location>
</feature>